<keyword evidence="7" id="KW-0819">tRNA processing</keyword>
<dbReference type="AlphaFoldDB" id="A0A448XIR7"/>
<keyword evidence="10" id="KW-1185">Reference proteome</keyword>
<evidence type="ECO:0000313" key="10">
    <source>
        <dbReference type="Proteomes" id="UP000784294"/>
    </source>
</evidence>
<evidence type="ECO:0000256" key="1">
    <source>
        <dbReference type="ARBA" id="ARBA00004123"/>
    </source>
</evidence>
<evidence type="ECO:0000313" key="9">
    <source>
        <dbReference type="EMBL" id="VEL37665.1"/>
    </source>
</evidence>
<accession>A0A448XIR7</accession>
<evidence type="ECO:0000256" key="5">
    <source>
        <dbReference type="ARBA" id="ARBA00020264"/>
    </source>
</evidence>
<comment type="subcellular location">
    <subcellularLocation>
        <location evidence="2">Cytoplasm</location>
    </subcellularLocation>
    <subcellularLocation>
        <location evidence="1">Nucleus</location>
    </subcellularLocation>
</comment>
<dbReference type="EMBL" id="CAAALY010255628">
    <property type="protein sequence ID" value="VEL37665.1"/>
    <property type="molecule type" value="Genomic_DNA"/>
</dbReference>
<dbReference type="Proteomes" id="UP000784294">
    <property type="component" value="Unassembled WGS sequence"/>
</dbReference>
<evidence type="ECO:0000256" key="8">
    <source>
        <dbReference type="ARBA" id="ARBA00023242"/>
    </source>
</evidence>
<evidence type="ECO:0000256" key="7">
    <source>
        <dbReference type="ARBA" id="ARBA00022694"/>
    </source>
</evidence>
<dbReference type="InterPro" id="IPR019519">
    <property type="entry name" value="Elp5"/>
</dbReference>
<evidence type="ECO:0000256" key="2">
    <source>
        <dbReference type="ARBA" id="ARBA00004496"/>
    </source>
</evidence>
<evidence type="ECO:0000256" key="4">
    <source>
        <dbReference type="ARBA" id="ARBA00009567"/>
    </source>
</evidence>
<keyword evidence="8" id="KW-0539">Nucleus</keyword>
<evidence type="ECO:0000256" key="6">
    <source>
        <dbReference type="ARBA" id="ARBA00022490"/>
    </source>
</evidence>
<dbReference type="GO" id="GO:0005829">
    <property type="term" value="C:cytosol"/>
    <property type="evidence" value="ECO:0007669"/>
    <property type="project" value="TreeGrafter"/>
</dbReference>
<dbReference type="GO" id="GO:0005634">
    <property type="term" value="C:nucleus"/>
    <property type="evidence" value="ECO:0007669"/>
    <property type="project" value="UniProtKB-SubCell"/>
</dbReference>
<sequence>MSTNNVPRLRSVMLDGCQSPFLTISQNSFSYGGRLLWCALLKEHTSRMPCVVLTDSPSTHFLKLSDRIVVADCINLVFEEVLALIKNTSLHYDRPVSVFVEAIDCLLIGNLPGNYPSHEMAALLLHKIGSILCVHRVVVLHDRELSATVDLDYIASTNLECYSNNQNTGSFVQGLNAVVNARISHRKRSKLCILGKPICEDITITVDSRTLEIIAFAKTDPGGNTVSEVAPSSSFRLDLSPSEEAARTKVTMPHIILRKERASEIRYIPDALDDFDEDDPDSDLNI</sequence>
<dbReference type="UniPathway" id="UPA00988"/>
<comment type="pathway">
    <text evidence="3">tRNA modification; 5-methoxycarbonylmethyl-2-thiouridine-tRNA biosynthesis.</text>
</comment>
<dbReference type="GO" id="GO:0000049">
    <property type="term" value="F:tRNA binding"/>
    <property type="evidence" value="ECO:0007669"/>
    <property type="project" value="TreeGrafter"/>
</dbReference>
<proteinExistence type="inferred from homology"/>
<reference evidence="9" key="1">
    <citation type="submission" date="2018-11" db="EMBL/GenBank/DDBJ databases">
        <authorList>
            <consortium name="Pathogen Informatics"/>
        </authorList>
    </citation>
    <scope>NUCLEOTIDE SEQUENCE</scope>
</reference>
<dbReference type="GO" id="GO:0033588">
    <property type="term" value="C:elongator holoenzyme complex"/>
    <property type="evidence" value="ECO:0007669"/>
    <property type="project" value="InterPro"/>
</dbReference>
<comment type="caution">
    <text evidence="9">The sequence shown here is derived from an EMBL/GenBank/DDBJ whole genome shotgun (WGS) entry which is preliminary data.</text>
</comment>
<gene>
    <name evidence="9" type="ORF">PXEA_LOCUS31105</name>
</gene>
<name>A0A448XIR7_9PLAT</name>
<dbReference type="GO" id="GO:0002098">
    <property type="term" value="P:tRNA wobble uridine modification"/>
    <property type="evidence" value="ECO:0007669"/>
    <property type="project" value="InterPro"/>
</dbReference>
<organism evidence="9 10">
    <name type="scientific">Protopolystoma xenopodis</name>
    <dbReference type="NCBI Taxonomy" id="117903"/>
    <lineage>
        <taxon>Eukaryota</taxon>
        <taxon>Metazoa</taxon>
        <taxon>Spiralia</taxon>
        <taxon>Lophotrochozoa</taxon>
        <taxon>Platyhelminthes</taxon>
        <taxon>Monogenea</taxon>
        <taxon>Polyopisthocotylea</taxon>
        <taxon>Polystomatidea</taxon>
        <taxon>Polystomatidae</taxon>
        <taxon>Protopolystoma</taxon>
    </lineage>
</organism>
<comment type="similarity">
    <text evidence="4">Belongs to the ELP5 family.</text>
</comment>
<evidence type="ECO:0000256" key="3">
    <source>
        <dbReference type="ARBA" id="ARBA00005043"/>
    </source>
</evidence>
<dbReference type="PANTHER" id="PTHR15641">
    <property type="entry name" value="ELONGATOR COMPLEX PROTEIN 5"/>
    <property type="match status" value="1"/>
</dbReference>
<dbReference type="PANTHER" id="PTHR15641:SF1">
    <property type="entry name" value="ELONGATOR COMPLEX PROTEIN 5"/>
    <property type="match status" value="1"/>
</dbReference>
<protein>
    <recommendedName>
        <fullName evidence="5">Elongator complex protein 5</fullName>
    </recommendedName>
</protein>
<keyword evidence="6" id="KW-0963">Cytoplasm</keyword>